<keyword evidence="10" id="KW-1185">Reference proteome</keyword>
<name>A0A9K3CQW5_9EUKA</name>
<dbReference type="InterPro" id="IPR000719">
    <property type="entry name" value="Prot_kinase_dom"/>
</dbReference>
<evidence type="ECO:0000313" key="10">
    <source>
        <dbReference type="Proteomes" id="UP000265618"/>
    </source>
</evidence>
<keyword evidence="1" id="KW-0723">Serine/threonine-protein kinase</keyword>
<dbReference type="PROSITE" id="PS50011">
    <property type="entry name" value="PROTEIN_KINASE_DOM"/>
    <property type="match status" value="1"/>
</dbReference>
<sequence>MKVGKKVGDYITLSPLGGGSFGVVMKARNVETDAIVAMKIIQRDAIKTPRMHRHVKTEILAMRRIEHPHIVRLEQVVASKKRIFLIMEYMPNGELLEYVKSHKRLSESQAKLYMRQLLSSLAYCHELGETLSPTSLRSILGIDAVSNGVVVTELVSDTLLWSQILFEML</sequence>
<keyword evidence="5 6" id="KW-0067">ATP-binding</keyword>
<evidence type="ECO:0000256" key="5">
    <source>
        <dbReference type="ARBA" id="ARBA00022840"/>
    </source>
</evidence>
<dbReference type="Proteomes" id="UP000265618">
    <property type="component" value="Unassembled WGS sequence"/>
</dbReference>
<organism evidence="9 10">
    <name type="scientific">Kipferlia bialata</name>
    <dbReference type="NCBI Taxonomy" id="797122"/>
    <lineage>
        <taxon>Eukaryota</taxon>
        <taxon>Metamonada</taxon>
        <taxon>Carpediemonas-like organisms</taxon>
        <taxon>Kipferlia</taxon>
    </lineage>
</organism>
<gene>
    <name evidence="9" type="ORF">KIPB_002603</name>
</gene>
<evidence type="ECO:0000256" key="7">
    <source>
        <dbReference type="PROSITE-ProRule" id="PRU10141"/>
    </source>
</evidence>
<dbReference type="EMBL" id="BDIP01000444">
    <property type="protein sequence ID" value="GIQ81618.1"/>
    <property type="molecule type" value="Genomic_DNA"/>
</dbReference>
<dbReference type="GO" id="GO:0004674">
    <property type="term" value="F:protein serine/threonine kinase activity"/>
    <property type="evidence" value="ECO:0007669"/>
    <property type="project" value="UniProtKB-KW"/>
</dbReference>
<evidence type="ECO:0000256" key="4">
    <source>
        <dbReference type="ARBA" id="ARBA00022777"/>
    </source>
</evidence>
<keyword evidence="3 6" id="KW-0547">Nucleotide-binding</keyword>
<protein>
    <recommendedName>
        <fullName evidence="8">Protein kinase domain-containing protein</fullName>
    </recommendedName>
</protein>
<dbReference type="OrthoDB" id="193931at2759"/>
<dbReference type="PANTHER" id="PTHR24350">
    <property type="entry name" value="SERINE/THREONINE-PROTEIN KINASE IAL-RELATED"/>
    <property type="match status" value="1"/>
</dbReference>
<dbReference type="InterPro" id="IPR030616">
    <property type="entry name" value="Aur-like"/>
</dbReference>
<evidence type="ECO:0000256" key="6">
    <source>
        <dbReference type="PIRSR" id="PIRSR630616-2"/>
    </source>
</evidence>
<evidence type="ECO:0000256" key="1">
    <source>
        <dbReference type="ARBA" id="ARBA00022527"/>
    </source>
</evidence>
<dbReference type="Gene3D" id="1.10.510.10">
    <property type="entry name" value="Transferase(Phosphotransferase) domain 1"/>
    <property type="match status" value="1"/>
</dbReference>
<evidence type="ECO:0000256" key="2">
    <source>
        <dbReference type="ARBA" id="ARBA00022679"/>
    </source>
</evidence>
<evidence type="ECO:0000259" key="8">
    <source>
        <dbReference type="PROSITE" id="PS50011"/>
    </source>
</evidence>
<evidence type="ECO:0000256" key="3">
    <source>
        <dbReference type="ARBA" id="ARBA00022741"/>
    </source>
</evidence>
<dbReference type="FunFam" id="3.30.200.20:FF:000042">
    <property type="entry name" value="Aurora kinase A"/>
    <property type="match status" value="1"/>
</dbReference>
<keyword evidence="4" id="KW-0418">Kinase</keyword>
<feature type="binding site" evidence="6 7">
    <location>
        <position position="39"/>
    </location>
    <ligand>
        <name>ATP</name>
        <dbReference type="ChEBI" id="CHEBI:30616"/>
    </ligand>
</feature>
<dbReference type="SUPFAM" id="SSF56112">
    <property type="entry name" value="Protein kinase-like (PK-like)"/>
    <property type="match status" value="1"/>
</dbReference>
<dbReference type="Pfam" id="PF00069">
    <property type="entry name" value="Pkinase"/>
    <property type="match status" value="1"/>
</dbReference>
<dbReference type="AlphaFoldDB" id="A0A9K3CQW5"/>
<proteinExistence type="predicted"/>
<comment type="caution">
    <text evidence="9">The sequence shown here is derived from an EMBL/GenBank/DDBJ whole genome shotgun (WGS) entry which is preliminary data.</text>
</comment>
<dbReference type="InterPro" id="IPR017441">
    <property type="entry name" value="Protein_kinase_ATP_BS"/>
</dbReference>
<feature type="domain" description="Protein kinase" evidence="8">
    <location>
        <begin position="10"/>
        <end position="169"/>
    </location>
</feature>
<dbReference type="InterPro" id="IPR011009">
    <property type="entry name" value="Kinase-like_dom_sf"/>
</dbReference>
<keyword evidence="2" id="KW-0808">Transferase</keyword>
<dbReference type="GO" id="GO:0005524">
    <property type="term" value="F:ATP binding"/>
    <property type="evidence" value="ECO:0007669"/>
    <property type="project" value="UniProtKB-UniRule"/>
</dbReference>
<reference evidence="9 10" key="1">
    <citation type="journal article" date="2018" name="PLoS ONE">
        <title>The draft genome of Kipferlia bialata reveals reductive genome evolution in fornicate parasites.</title>
        <authorList>
            <person name="Tanifuji G."/>
            <person name="Takabayashi S."/>
            <person name="Kume K."/>
            <person name="Takagi M."/>
            <person name="Nakayama T."/>
            <person name="Kamikawa R."/>
            <person name="Inagaki Y."/>
            <person name="Hashimoto T."/>
        </authorList>
    </citation>
    <scope>NUCLEOTIDE SEQUENCE [LARGE SCALE GENOMIC DNA]</scope>
    <source>
        <strain evidence="9">NY0173</strain>
    </source>
</reference>
<dbReference type="PROSITE" id="PS00107">
    <property type="entry name" value="PROTEIN_KINASE_ATP"/>
    <property type="match status" value="1"/>
</dbReference>
<accession>A0A9K3CQW5</accession>
<evidence type="ECO:0000313" key="9">
    <source>
        <dbReference type="EMBL" id="GIQ81618.1"/>
    </source>
</evidence>